<proteinExistence type="predicted"/>
<dbReference type="AlphaFoldDB" id="X1DT35"/>
<organism evidence="1">
    <name type="scientific">marine sediment metagenome</name>
    <dbReference type="NCBI Taxonomy" id="412755"/>
    <lineage>
        <taxon>unclassified sequences</taxon>
        <taxon>metagenomes</taxon>
        <taxon>ecological metagenomes</taxon>
    </lineage>
</organism>
<protein>
    <submittedName>
        <fullName evidence="1">Uncharacterized protein</fullName>
    </submittedName>
</protein>
<evidence type="ECO:0000313" key="1">
    <source>
        <dbReference type="EMBL" id="GAH11405.1"/>
    </source>
</evidence>
<dbReference type="EMBL" id="BART01039177">
    <property type="protein sequence ID" value="GAH11405.1"/>
    <property type="molecule type" value="Genomic_DNA"/>
</dbReference>
<name>X1DT35_9ZZZZ</name>
<comment type="caution">
    <text evidence="1">The sequence shown here is derived from an EMBL/GenBank/DDBJ whole genome shotgun (WGS) entry which is preliminary data.</text>
</comment>
<gene>
    <name evidence="1" type="ORF">S01H4_64542</name>
</gene>
<accession>X1DT35</accession>
<feature type="non-terminal residue" evidence="1">
    <location>
        <position position="1"/>
    </location>
</feature>
<reference evidence="1" key="1">
    <citation type="journal article" date="2014" name="Front. Microbiol.">
        <title>High frequency of phylogenetically diverse reductive dehalogenase-homologous genes in deep subseafloor sedimentary metagenomes.</title>
        <authorList>
            <person name="Kawai M."/>
            <person name="Futagami T."/>
            <person name="Toyoda A."/>
            <person name="Takaki Y."/>
            <person name="Nishi S."/>
            <person name="Hori S."/>
            <person name="Arai W."/>
            <person name="Tsubouchi T."/>
            <person name="Morono Y."/>
            <person name="Uchiyama I."/>
            <person name="Ito T."/>
            <person name="Fujiyama A."/>
            <person name="Inagaki F."/>
            <person name="Takami H."/>
        </authorList>
    </citation>
    <scope>NUCLEOTIDE SEQUENCE</scope>
    <source>
        <strain evidence="1">Expedition CK06-06</strain>
    </source>
</reference>
<sequence length="33" mass="3901">IYADINLSGKLVENRKQGWKFLQNQSRQIPENI</sequence>